<comment type="caution">
    <text evidence="2">The sequence shown here is derived from an EMBL/GenBank/DDBJ whole genome shotgun (WGS) entry which is preliminary data.</text>
</comment>
<accession>A0ABU5WEL6</accession>
<evidence type="ECO:0000259" key="1">
    <source>
        <dbReference type="SMART" id="SM00849"/>
    </source>
</evidence>
<dbReference type="Gene3D" id="3.60.15.10">
    <property type="entry name" value="Ribonuclease Z/Hydroxyacylglutathione hydrolase-like"/>
    <property type="match status" value="1"/>
</dbReference>
<dbReference type="SUPFAM" id="SSF56281">
    <property type="entry name" value="Metallo-hydrolase/oxidoreductase"/>
    <property type="match status" value="1"/>
</dbReference>
<dbReference type="SMART" id="SM00849">
    <property type="entry name" value="Lactamase_B"/>
    <property type="match status" value="1"/>
</dbReference>
<dbReference type="PANTHER" id="PTHR13754:SF18">
    <property type="entry name" value="7,8-DIHYDROPTERIN-6-METHYL-4-(BETA-D-RIBOFURANOSYL)-AMINOBENZENE-5'-PHOSPHATE SYNTHASE"/>
    <property type="match status" value="1"/>
</dbReference>
<proteinExistence type="predicted"/>
<dbReference type="InterPro" id="IPR036866">
    <property type="entry name" value="RibonucZ/Hydroxyglut_hydro"/>
</dbReference>
<protein>
    <submittedName>
        <fullName evidence="2">MBL fold metallo-hydrolase</fullName>
    </submittedName>
</protein>
<dbReference type="PANTHER" id="PTHR13754">
    <property type="entry name" value="METALLO-BETA-LACTAMASE SUPERFAMILY PROTEIN"/>
    <property type="match status" value="1"/>
</dbReference>
<dbReference type="RefSeq" id="WP_323580364.1">
    <property type="nucleotide sequence ID" value="NZ_JAYGOJ010000349.1"/>
</dbReference>
<evidence type="ECO:0000313" key="2">
    <source>
        <dbReference type="EMBL" id="MEA9438970.1"/>
    </source>
</evidence>
<dbReference type="InterPro" id="IPR041712">
    <property type="entry name" value="DHPS-like_MBL-fold"/>
</dbReference>
<dbReference type="InterPro" id="IPR001279">
    <property type="entry name" value="Metallo-B-lactamas"/>
</dbReference>
<keyword evidence="3" id="KW-1185">Reference proteome</keyword>
<sequence length="292" mass="32309">MIAEIQITVLCDNHGQGELQTEHGFALWLHSPELNLLFDTGSGQTLLANAERLDIQLNDCKMVVLSHGHYDHSGGLDTLWQMGVQCPVMAHPSVILPRYSRHPHKPVRSIGMPTSVVTQLWDLPPQMRLWAMTAQMLTPYWGTSGEIPRQDPLEDVGGPFFLDAEGFAHDNIEDDLALWLNTPLGLVIVLGCCHSGLINTITHIRKVTGIDKVAGIIGGLHLLYAGEPRLAHTLVFLRQCQLDFLRPGHCTGDAVIERLQQQLPEVDVQLLHVGARYDIEVQPATSQEALSL</sequence>
<dbReference type="InterPro" id="IPR052926">
    <property type="entry name" value="Metallo-beta-lactamase_dom"/>
</dbReference>
<dbReference type="Pfam" id="PF00753">
    <property type="entry name" value="Lactamase_B"/>
    <property type="match status" value="1"/>
</dbReference>
<reference evidence="2 3" key="1">
    <citation type="submission" date="2023-12" db="EMBL/GenBank/DDBJ databases">
        <title>Characterization of antibiotic resistance in Aeromonas spp. in hospital effluent.</title>
        <authorList>
            <person name="Negoseki B.R.S."/>
            <person name="Krul D."/>
            <person name="Siqueira A.C."/>
            <person name="Almeida M."/>
            <person name="Mesa D."/>
            <person name="Conte D."/>
            <person name="Dalla-Costa L.M."/>
        </authorList>
    </citation>
    <scope>NUCLEOTIDE SEQUENCE [LARGE SCALE GENOMIC DNA]</scope>
    <source>
        <strain evidence="2 3">36v</strain>
    </source>
</reference>
<dbReference type="CDD" id="cd07713">
    <property type="entry name" value="DHPS-like_MBL-fold"/>
    <property type="match status" value="1"/>
</dbReference>
<gene>
    <name evidence="2" type="ORF">VCX44_25130</name>
</gene>
<evidence type="ECO:0000313" key="3">
    <source>
        <dbReference type="Proteomes" id="UP001304847"/>
    </source>
</evidence>
<feature type="domain" description="Metallo-beta-lactamase" evidence="1">
    <location>
        <begin position="23"/>
        <end position="249"/>
    </location>
</feature>
<organism evidence="2 3">
    <name type="scientific">Aeromonas caviae</name>
    <name type="common">Aeromonas punctata</name>
    <dbReference type="NCBI Taxonomy" id="648"/>
    <lineage>
        <taxon>Bacteria</taxon>
        <taxon>Pseudomonadati</taxon>
        <taxon>Pseudomonadota</taxon>
        <taxon>Gammaproteobacteria</taxon>
        <taxon>Aeromonadales</taxon>
        <taxon>Aeromonadaceae</taxon>
        <taxon>Aeromonas</taxon>
    </lineage>
</organism>
<name>A0ABU5WEL6_AERCA</name>
<dbReference type="EMBL" id="JAYGOJ010000349">
    <property type="protein sequence ID" value="MEA9438970.1"/>
    <property type="molecule type" value="Genomic_DNA"/>
</dbReference>
<dbReference type="Proteomes" id="UP001304847">
    <property type="component" value="Unassembled WGS sequence"/>
</dbReference>